<organism evidence="3 4">
    <name type="scientific">Actinacidiphila paucisporea</name>
    <dbReference type="NCBI Taxonomy" id="310782"/>
    <lineage>
        <taxon>Bacteria</taxon>
        <taxon>Bacillati</taxon>
        <taxon>Actinomycetota</taxon>
        <taxon>Actinomycetes</taxon>
        <taxon>Kitasatosporales</taxon>
        <taxon>Streptomycetaceae</taxon>
        <taxon>Actinacidiphila</taxon>
    </lineage>
</organism>
<name>A0A1M7F373_9ACTN</name>
<keyword evidence="1" id="KW-0175">Coiled coil</keyword>
<dbReference type="Proteomes" id="UP000184111">
    <property type="component" value="Unassembled WGS sequence"/>
</dbReference>
<reference evidence="3 4" key="1">
    <citation type="submission" date="2016-11" db="EMBL/GenBank/DDBJ databases">
        <authorList>
            <person name="Jaros S."/>
            <person name="Januszkiewicz K."/>
            <person name="Wedrychowicz H."/>
        </authorList>
    </citation>
    <scope>NUCLEOTIDE SEQUENCE [LARGE SCALE GENOMIC DNA]</scope>
    <source>
        <strain evidence="3 4">CGMCC 4.2025</strain>
    </source>
</reference>
<dbReference type="STRING" id="310782.SAMN05216499_107172"/>
<feature type="compositionally biased region" description="Polar residues" evidence="2">
    <location>
        <begin position="1"/>
        <end position="12"/>
    </location>
</feature>
<keyword evidence="4" id="KW-1185">Reference proteome</keyword>
<protein>
    <recommendedName>
        <fullName evidence="5">Antigen 84</fullName>
    </recommendedName>
</protein>
<dbReference type="EMBL" id="FRBI01000007">
    <property type="protein sequence ID" value="SHL98188.1"/>
    <property type="molecule type" value="Genomic_DNA"/>
</dbReference>
<sequence>MSSNTTASSTGFEQARGRSHGYRPDQVDRFLEELSEDRDAAWERAARLTVLANEMEAECAALREQVGALPPDGFESLGPGAQELMRLVEEEAAAVRERAEVEAQYARDAAETARRTLQDEARAAASARLAAAEDQAERTLDEACSRAAEILGHARGEADTVRGEAGQTLDAMRQDVERSEAEADKERQERLDALEHELGEHDAGVDSRLADLLADAERRLDAAHKERAAAEEALRTQQDEAEERAASMLAQARSHEEQVRRESERLLREHEEHRDEIRSHLAHVRATLASLTGRGGPPAED</sequence>
<feature type="region of interest" description="Disordered" evidence="2">
    <location>
        <begin position="223"/>
        <end position="279"/>
    </location>
</feature>
<proteinExistence type="predicted"/>
<dbReference type="AlphaFoldDB" id="A0A1M7F373"/>
<feature type="compositionally biased region" description="Basic and acidic residues" evidence="2">
    <location>
        <begin position="253"/>
        <end position="279"/>
    </location>
</feature>
<evidence type="ECO:0000256" key="2">
    <source>
        <dbReference type="SAM" id="MobiDB-lite"/>
    </source>
</evidence>
<feature type="compositionally biased region" description="Basic and acidic residues" evidence="2">
    <location>
        <begin position="223"/>
        <end position="238"/>
    </location>
</feature>
<evidence type="ECO:0000313" key="4">
    <source>
        <dbReference type="Proteomes" id="UP000184111"/>
    </source>
</evidence>
<feature type="compositionally biased region" description="Basic and acidic residues" evidence="2">
    <location>
        <begin position="172"/>
        <end position="188"/>
    </location>
</feature>
<gene>
    <name evidence="3" type="ORF">SAMN05216499_107172</name>
</gene>
<evidence type="ECO:0000256" key="1">
    <source>
        <dbReference type="SAM" id="Coils"/>
    </source>
</evidence>
<evidence type="ECO:0008006" key="5">
    <source>
        <dbReference type="Google" id="ProtNLM"/>
    </source>
</evidence>
<feature type="region of interest" description="Disordered" evidence="2">
    <location>
        <begin position="157"/>
        <end position="188"/>
    </location>
</feature>
<feature type="region of interest" description="Disordered" evidence="2">
    <location>
        <begin position="1"/>
        <end position="24"/>
    </location>
</feature>
<accession>A0A1M7F373</accession>
<dbReference type="RefSeq" id="WP_073497864.1">
    <property type="nucleotide sequence ID" value="NZ_FRBI01000007.1"/>
</dbReference>
<evidence type="ECO:0000313" key="3">
    <source>
        <dbReference type="EMBL" id="SHL98188.1"/>
    </source>
</evidence>
<feature type="coiled-coil region" evidence="1">
    <location>
        <begin position="45"/>
        <end position="142"/>
    </location>
</feature>
<dbReference type="OrthoDB" id="4146319at2"/>